<evidence type="ECO:0000256" key="5">
    <source>
        <dbReference type="ARBA" id="ARBA00023458"/>
    </source>
</evidence>
<evidence type="ECO:0000256" key="2">
    <source>
        <dbReference type="ARBA" id="ARBA00022741"/>
    </source>
</evidence>
<dbReference type="GO" id="GO:0005524">
    <property type="term" value="F:ATP binding"/>
    <property type="evidence" value="ECO:0007669"/>
    <property type="project" value="UniProtKB-KW"/>
</dbReference>
<dbReference type="Pfam" id="PF06723">
    <property type="entry name" value="MreB_Mbl"/>
    <property type="match status" value="2"/>
</dbReference>
<evidence type="ECO:0000256" key="6">
    <source>
        <dbReference type="HAMAP-Rule" id="MF_02207"/>
    </source>
</evidence>
<keyword evidence="1 6" id="KW-0963">Cytoplasm</keyword>
<organism evidence="8 9">
    <name type="scientific">Candidatus Gottesmanbacteria bacterium RIFCSPHIGHO2_01_FULL_47_48</name>
    <dbReference type="NCBI Taxonomy" id="1798381"/>
    <lineage>
        <taxon>Bacteria</taxon>
        <taxon>Candidatus Gottesmaniibacteriota</taxon>
    </lineage>
</organism>
<dbReference type="GO" id="GO:0008360">
    <property type="term" value="P:regulation of cell shape"/>
    <property type="evidence" value="ECO:0007669"/>
    <property type="project" value="UniProtKB-UniRule"/>
</dbReference>
<comment type="caution">
    <text evidence="8">The sequence shown here is derived from an EMBL/GenBank/DDBJ whole genome shotgun (WGS) entry which is preliminary data.</text>
</comment>
<keyword evidence="4 6" id="KW-0133">Cell shape</keyword>
<dbReference type="SUPFAM" id="SSF53067">
    <property type="entry name" value="Actin-like ATPase domain"/>
    <property type="match status" value="2"/>
</dbReference>
<accession>A0A1F6A3T2</accession>
<feature type="region of interest" description="Disordered" evidence="7">
    <location>
        <begin position="227"/>
        <end position="253"/>
    </location>
</feature>
<dbReference type="AlphaFoldDB" id="A0A1F6A3T2"/>
<dbReference type="PRINTS" id="PR01652">
    <property type="entry name" value="SHAPEPROTEIN"/>
</dbReference>
<dbReference type="HAMAP" id="MF_02207">
    <property type="entry name" value="MreB"/>
    <property type="match status" value="1"/>
</dbReference>
<evidence type="ECO:0000256" key="1">
    <source>
        <dbReference type="ARBA" id="ARBA00022490"/>
    </source>
</evidence>
<evidence type="ECO:0000313" key="9">
    <source>
        <dbReference type="Proteomes" id="UP000177871"/>
    </source>
</evidence>
<gene>
    <name evidence="6" type="primary">mreB</name>
    <name evidence="8" type="ORF">A2721_02480</name>
</gene>
<evidence type="ECO:0000313" key="8">
    <source>
        <dbReference type="EMBL" id="OGG19373.1"/>
    </source>
</evidence>
<dbReference type="GO" id="GO:0000902">
    <property type="term" value="P:cell morphogenesis"/>
    <property type="evidence" value="ECO:0007669"/>
    <property type="project" value="InterPro"/>
</dbReference>
<feature type="binding site" evidence="6">
    <location>
        <begin position="158"/>
        <end position="160"/>
    </location>
    <ligand>
        <name>ATP</name>
        <dbReference type="ChEBI" id="CHEBI:30616"/>
    </ligand>
</feature>
<dbReference type="STRING" id="1798381.A2721_02480"/>
<dbReference type="NCBIfam" id="NF010539">
    <property type="entry name" value="PRK13927.1"/>
    <property type="match status" value="1"/>
</dbReference>
<comment type="caution">
    <text evidence="6">Lacks conserved residue(s) required for the propagation of feature annotation.</text>
</comment>
<sequence>MLNFGKRLGIDLGTANSLVYLVGQGVVLNEPTVVAVTVEDSAVVAVGNEAKQMLGRTPGNIMASRPMRDGVIADYEATEAMLRYFIDRVCGSSRLFKPEVMICVPAGVTQVERRAVLDATLSAGARVAYLIDEPLAAAIGAKIPIANPSGNMIVDIGGGSTEAAVISLGGVVAHRSARVAGNRVDEAIIHYVKRRYNLLIGERTAEEIKITIGSAILVGKKDSSQLTVHSSQKDSSSSVNREQSSPVNQMEVRGRDAASGLPRVINLTADEVVEAITPVLSQIITAVKGVLEETPPELASDIIDRGIVLSGGTSLLRNLDKLMTETISVPVHVADDPLFCVVKGCGIAMENIDLYKKSVNRK</sequence>
<comment type="function">
    <text evidence="6">Forms membrane-associated dynamic filaments that are essential for cell shape determination. Acts by regulating cell wall synthesis and cell elongation, and thus cell shape. A feedback loop between cell geometry and MreB localization may maintain elongated cell shape by targeting cell wall growth to regions of negative cell wall curvature.</text>
</comment>
<dbReference type="EMBL" id="MFJK01000007">
    <property type="protein sequence ID" value="OGG19373.1"/>
    <property type="molecule type" value="Genomic_DNA"/>
</dbReference>
<feature type="binding site" evidence="6">
    <location>
        <begin position="14"/>
        <end position="16"/>
    </location>
    <ligand>
        <name>ATP</name>
        <dbReference type="ChEBI" id="CHEBI:30616"/>
    </ligand>
</feature>
<dbReference type="PANTHER" id="PTHR42749">
    <property type="entry name" value="CELL SHAPE-DETERMINING PROTEIN MREB"/>
    <property type="match status" value="1"/>
</dbReference>
<reference evidence="8 9" key="1">
    <citation type="journal article" date="2016" name="Nat. Commun.">
        <title>Thousands of microbial genomes shed light on interconnected biogeochemical processes in an aquifer system.</title>
        <authorList>
            <person name="Anantharaman K."/>
            <person name="Brown C.T."/>
            <person name="Hug L.A."/>
            <person name="Sharon I."/>
            <person name="Castelle C.J."/>
            <person name="Probst A.J."/>
            <person name="Thomas B.C."/>
            <person name="Singh A."/>
            <person name="Wilkins M.J."/>
            <person name="Karaoz U."/>
            <person name="Brodie E.L."/>
            <person name="Williams K.H."/>
            <person name="Hubbard S.S."/>
            <person name="Banfield J.F."/>
        </authorList>
    </citation>
    <scope>NUCLEOTIDE SEQUENCE [LARGE SCALE GENOMIC DNA]</scope>
</reference>
<feature type="compositionally biased region" description="Polar residues" evidence="7">
    <location>
        <begin position="239"/>
        <end position="248"/>
    </location>
</feature>
<dbReference type="Gene3D" id="3.30.420.40">
    <property type="match status" value="3"/>
</dbReference>
<dbReference type="InterPro" id="IPR004753">
    <property type="entry name" value="MreB"/>
</dbReference>
<dbReference type="InterPro" id="IPR043129">
    <property type="entry name" value="ATPase_NBD"/>
</dbReference>
<evidence type="ECO:0000256" key="7">
    <source>
        <dbReference type="SAM" id="MobiDB-lite"/>
    </source>
</evidence>
<dbReference type="InterPro" id="IPR056546">
    <property type="entry name" value="MreB_MamK-like"/>
</dbReference>
<proteinExistence type="inferred from homology"/>
<evidence type="ECO:0000256" key="3">
    <source>
        <dbReference type="ARBA" id="ARBA00022840"/>
    </source>
</evidence>
<comment type="similarity">
    <text evidence="5 6">Belongs to the FtsA/MreB family.</text>
</comment>
<dbReference type="Proteomes" id="UP000177871">
    <property type="component" value="Unassembled WGS sequence"/>
</dbReference>
<comment type="subunit">
    <text evidence="6">Forms polymers.</text>
</comment>
<comment type="subcellular location">
    <subcellularLocation>
        <location evidence="6">Cytoplasm</location>
    </subcellularLocation>
    <text evidence="6">Membrane-associated.</text>
</comment>
<evidence type="ECO:0000256" key="4">
    <source>
        <dbReference type="ARBA" id="ARBA00022960"/>
    </source>
</evidence>
<feature type="binding site" evidence="6">
    <location>
        <begin position="206"/>
        <end position="209"/>
    </location>
    <ligand>
        <name>ATP</name>
        <dbReference type="ChEBI" id="CHEBI:30616"/>
    </ligand>
</feature>
<dbReference type="GO" id="GO:0005737">
    <property type="term" value="C:cytoplasm"/>
    <property type="evidence" value="ECO:0007669"/>
    <property type="project" value="UniProtKB-SubCell"/>
</dbReference>
<keyword evidence="2 6" id="KW-0547">Nucleotide-binding</keyword>
<dbReference type="CDD" id="cd10225">
    <property type="entry name" value="ASKHA_NBD_MreB-like"/>
    <property type="match status" value="1"/>
</dbReference>
<protein>
    <recommendedName>
        <fullName evidence="6">Cell shape-determining protein MreB</fullName>
    </recommendedName>
</protein>
<dbReference type="PANTHER" id="PTHR42749:SF1">
    <property type="entry name" value="CELL SHAPE-DETERMINING PROTEIN MREB"/>
    <property type="match status" value="1"/>
</dbReference>
<name>A0A1F6A3T2_9BACT</name>
<keyword evidence="3 6" id="KW-0067">ATP-binding</keyword>